<evidence type="ECO:0000313" key="2">
    <source>
        <dbReference type="EMBL" id="VDP58336.1"/>
    </source>
</evidence>
<protein>
    <submittedName>
        <fullName evidence="2">Uncharacterized protein</fullName>
    </submittedName>
</protein>
<organism evidence="2 3">
    <name type="scientific">Schistosoma margrebowiei</name>
    <dbReference type="NCBI Taxonomy" id="48269"/>
    <lineage>
        <taxon>Eukaryota</taxon>
        <taxon>Metazoa</taxon>
        <taxon>Spiralia</taxon>
        <taxon>Lophotrochozoa</taxon>
        <taxon>Platyhelminthes</taxon>
        <taxon>Trematoda</taxon>
        <taxon>Digenea</taxon>
        <taxon>Strigeidida</taxon>
        <taxon>Schistosomatoidea</taxon>
        <taxon>Schistosomatidae</taxon>
        <taxon>Schistosoma</taxon>
    </lineage>
</organism>
<evidence type="ECO:0000313" key="3">
    <source>
        <dbReference type="Proteomes" id="UP000277204"/>
    </source>
</evidence>
<keyword evidence="3" id="KW-1185">Reference proteome</keyword>
<proteinExistence type="predicted"/>
<reference evidence="2 3" key="1">
    <citation type="submission" date="2018-11" db="EMBL/GenBank/DDBJ databases">
        <authorList>
            <consortium name="Pathogen Informatics"/>
        </authorList>
    </citation>
    <scope>NUCLEOTIDE SEQUENCE [LARGE SCALE GENOMIC DNA]</scope>
    <source>
        <strain evidence="2 3">Zambia</strain>
    </source>
</reference>
<dbReference type="EMBL" id="UZAI01022653">
    <property type="protein sequence ID" value="VDP58336.1"/>
    <property type="molecule type" value="Genomic_DNA"/>
</dbReference>
<feature type="region of interest" description="Disordered" evidence="1">
    <location>
        <begin position="25"/>
        <end position="59"/>
    </location>
</feature>
<sequence>MIDVPIIVSMYKLLLNELDKKLEEEVECDDEGNDSEFDDNDDNSDDDNEEVQAEGFEQQEELCVEDEIKSNDKNDQCVMRLLNICSSILIESYQQESLWIPLYYHPTHIL</sequence>
<dbReference type="Proteomes" id="UP000277204">
    <property type="component" value="Unassembled WGS sequence"/>
</dbReference>
<dbReference type="AlphaFoldDB" id="A0A3P8ITX3"/>
<name>A0A3P8ITX3_9TREM</name>
<evidence type="ECO:0000256" key="1">
    <source>
        <dbReference type="SAM" id="MobiDB-lite"/>
    </source>
</evidence>
<gene>
    <name evidence="2" type="ORF">SMRZ_LOCUS26116</name>
</gene>
<accession>A0A3P8ITX3</accession>